<evidence type="ECO:0000313" key="7">
    <source>
        <dbReference type="EMBL" id="VFU51072.1"/>
    </source>
</evidence>
<evidence type="ECO:0000256" key="5">
    <source>
        <dbReference type="ARBA" id="ARBA00023136"/>
    </source>
</evidence>
<comment type="similarity">
    <text evidence="2">Belongs to the NRAMP (TC 2.A.55) family.</text>
</comment>
<dbReference type="InterPro" id="IPR001046">
    <property type="entry name" value="NRAMP_fam"/>
</dbReference>
<dbReference type="GO" id="GO:0015086">
    <property type="term" value="F:cadmium ion transmembrane transporter activity"/>
    <property type="evidence" value="ECO:0007669"/>
    <property type="project" value="TreeGrafter"/>
</dbReference>
<feature type="transmembrane region" description="Helical" evidence="6">
    <location>
        <begin position="12"/>
        <end position="30"/>
    </location>
</feature>
<keyword evidence="4 6" id="KW-1133">Transmembrane helix</keyword>
<evidence type="ECO:0000256" key="6">
    <source>
        <dbReference type="SAM" id="Phobius"/>
    </source>
</evidence>
<evidence type="ECO:0000256" key="1">
    <source>
        <dbReference type="ARBA" id="ARBA00004141"/>
    </source>
</evidence>
<dbReference type="EMBL" id="CAADRP010001749">
    <property type="protein sequence ID" value="VFU51072.1"/>
    <property type="molecule type" value="Genomic_DNA"/>
</dbReference>
<evidence type="ECO:0000256" key="2">
    <source>
        <dbReference type="ARBA" id="ARBA00009965"/>
    </source>
</evidence>
<dbReference type="GO" id="GO:0005886">
    <property type="term" value="C:plasma membrane"/>
    <property type="evidence" value="ECO:0007669"/>
    <property type="project" value="TreeGrafter"/>
</dbReference>
<protein>
    <recommendedName>
        <fullName evidence="8">Amino acid transporter transmembrane domain-containing protein</fullName>
    </recommendedName>
</protein>
<name>A0A6N2MAZ4_SALVM</name>
<dbReference type="AlphaFoldDB" id="A0A6N2MAZ4"/>
<evidence type="ECO:0000256" key="4">
    <source>
        <dbReference type="ARBA" id="ARBA00022989"/>
    </source>
</evidence>
<keyword evidence="5 6" id="KW-0472">Membrane</keyword>
<gene>
    <name evidence="7" type="ORF">SVIM_LOCUS343140</name>
</gene>
<dbReference type="PRINTS" id="PR00447">
    <property type="entry name" value="NATRESASSCMP"/>
</dbReference>
<evidence type="ECO:0008006" key="8">
    <source>
        <dbReference type="Google" id="ProtNLM"/>
    </source>
</evidence>
<reference evidence="7" key="1">
    <citation type="submission" date="2019-03" db="EMBL/GenBank/DDBJ databases">
        <authorList>
            <person name="Mank J."/>
            <person name="Almeida P."/>
        </authorList>
    </citation>
    <scope>NUCLEOTIDE SEQUENCE</scope>
    <source>
        <strain evidence="7">78183</strain>
    </source>
</reference>
<dbReference type="GO" id="GO:0005384">
    <property type="term" value="F:manganese ion transmembrane transporter activity"/>
    <property type="evidence" value="ECO:0007669"/>
    <property type="project" value="TreeGrafter"/>
</dbReference>
<accession>A0A6N2MAZ4</accession>
<dbReference type="PANTHER" id="PTHR11706:SF75">
    <property type="entry name" value="ETHYLENE-INSENSITIVE PROTEIN 2"/>
    <property type="match status" value="1"/>
</dbReference>
<proteinExistence type="inferred from homology"/>
<dbReference type="PANTHER" id="PTHR11706">
    <property type="entry name" value="SOLUTE CARRIER PROTEIN FAMILY 11 MEMBER"/>
    <property type="match status" value="1"/>
</dbReference>
<feature type="transmembrane region" description="Helical" evidence="6">
    <location>
        <begin position="99"/>
        <end position="118"/>
    </location>
</feature>
<sequence>MHVSRSSSSAFRDCIMILGIAHGLNLLFGMDLSTCVFLAAVDAILFPVFATLMERCKASLLCTCIAGFILLLYFFGVLISQPETPLSINGMQTKLSEESVFALMSLLGASIMPHNFFLHSSIVLQHQGPQNISRDALCLDHFFAIICIFSGIYLVNYVLMISAANVFYSTGLVILTFPDAMSLMEQ</sequence>
<dbReference type="GO" id="GO:0034755">
    <property type="term" value="P:iron ion transmembrane transport"/>
    <property type="evidence" value="ECO:0007669"/>
    <property type="project" value="TreeGrafter"/>
</dbReference>
<dbReference type="Pfam" id="PF01566">
    <property type="entry name" value="Nramp"/>
    <property type="match status" value="1"/>
</dbReference>
<feature type="transmembrane region" description="Helical" evidence="6">
    <location>
        <begin position="139"/>
        <end position="160"/>
    </location>
</feature>
<feature type="transmembrane region" description="Helical" evidence="6">
    <location>
        <begin position="60"/>
        <end position="79"/>
    </location>
</feature>
<organism evidence="7">
    <name type="scientific">Salix viminalis</name>
    <name type="common">Common osier</name>
    <name type="synonym">Basket willow</name>
    <dbReference type="NCBI Taxonomy" id="40686"/>
    <lineage>
        <taxon>Eukaryota</taxon>
        <taxon>Viridiplantae</taxon>
        <taxon>Streptophyta</taxon>
        <taxon>Embryophyta</taxon>
        <taxon>Tracheophyta</taxon>
        <taxon>Spermatophyta</taxon>
        <taxon>Magnoliopsida</taxon>
        <taxon>eudicotyledons</taxon>
        <taxon>Gunneridae</taxon>
        <taxon>Pentapetalae</taxon>
        <taxon>rosids</taxon>
        <taxon>fabids</taxon>
        <taxon>Malpighiales</taxon>
        <taxon>Salicaceae</taxon>
        <taxon>Saliceae</taxon>
        <taxon>Salix</taxon>
    </lineage>
</organism>
<comment type="subcellular location">
    <subcellularLocation>
        <location evidence="1">Membrane</location>
        <topology evidence="1">Multi-pass membrane protein</topology>
    </subcellularLocation>
</comment>
<keyword evidence="3 6" id="KW-0812">Transmembrane</keyword>
<evidence type="ECO:0000256" key="3">
    <source>
        <dbReference type="ARBA" id="ARBA00022692"/>
    </source>
</evidence>